<feature type="region of interest" description="Disordered" evidence="1">
    <location>
        <begin position="1"/>
        <end position="54"/>
    </location>
</feature>
<dbReference type="EMBL" id="JBBPBM010000117">
    <property type="protein sequence ID" value="KAK8506558.1"/>
    <property type="molecule type" value="Genomic_DNA"/>
</dbReference>
<comment type="caution">
    <text evidence="2">The sequence shown here is derived from an EMBL/GenBank/DDBJ whole genome shotgun (WGS) entry which is preliminary data.</text>
</comment>
<accession>A0ABR2BHU7</accession>
<evidence type="ECO:0000313" key="2">
    <source>
        <dbReference type="EMBL" id="KAK8506558.1"/>
    </source>
</evidence>
<name>A0ABR2BHU7_9ROSI</name>
<reference evidence="2 3" key="1">
    <citation type="journal article" date="2024" name="G3 (Bethesda)">
        <title>Genome assembly of Hibiscus sabdariffa L. provides insights into metabolisms of medicinal natural products.</title>
        <authorList>
            <person name="Kim T."/>
        </authorList>
    </citation>
    <scope>NUCLEOTIDE SEQUENCE [LARGE SCALE GENOMIC DNA]</scope>
    <source>
        <strain evidence="2">TK-2024</strain>
        <tissue evidence="2">Old leaves</tissue>
    </source>
</reference>
<proteinExistence type="predicted"/>
<gene>
    <name evidence="2" type="ORF">V6N12_073513</name>
</gene>
<sequence length="105" mass="11684">MQGTEPTVAMNVGRAPTSLKQKEQNDPTERYIGAFSRSSRRGRDDGLAQRKGRTGSSTMELLLDLYVLMQTWFTLVEGMVDGGGIDEKEVEASWVFETKCVCYLG</sequence>
<dbReference type="Proteomes" id="UP001472677">
    <property type="component" value="Unassembled WGS sequence"/>
</dbReference>
<organism evidence="2 3">
    <name type="scientific">Hibiscus sabdariffa</name>
    <name type="common">roselle</name>
    <dbReference type="NCBI Taxonomy" id="183260"/>
    <lineage>
        <taxon>Eukaryota</taxon>
        <taxon>Viridiplantae</taxon>
        <taxon>Streptophyta</taxon>
        <taxon>Embryophyta</taxon>
        <taxon>Tracheophyta</taxon>
        <taxon>Spermatophyta</taxon>
        <taxon>Magnoliopsida</taxon>
        <taxon>eudicotyledons</taxon>
        <taxon>Gunneridae</taxon>
        <taxon>Pentapetalae</taxon>
        <taxon>rosids</taxon>
        <taxon>malvids</taxon>
        <taxon>Malvales</taxon>
        <taxon>Malvaceae</taxon>
        <taxon>Malvoideae</taxon>
        <taxon>Hibiscus</taxon>
    </lineage>
</organism>
<keyword evidence="3" id="KW-1185">Reference proteome</keyword>
<protein>
    <submittedName>
        <fullName evidence="2">Uncharacterized protein</fullName>
    </submittedName>
</protein>
<evidence type="ECO:0000256" key="1">
    <source>
        <dbReference type="SAM" id="MobiDB-lite"/>
    </source>
</evidence>
<feature type="compositionally biased region" description="Basic and acidic residues" evidence="1">
    <location>
        <begin position="20"/>
        <end position="29"/>
    </location>
</feature>
<evidence type="ECO:0000313" key="3">
    <source>
        <dbReference type="Proteomes" id="UP001472677"/>
    </source>
</evidence>